<evidence type="ECO:0000313" key="2">
    <source>
        <dbReference type="EMBL" id="EKX50497.1"/>
    </source>
</evidence>
<dbReference type="Proteomes" id="UP000011087">
    <property type="component" value="Unassembled WGS sequence"/>
</dbReference>
<sequence length="72" mass="8182">MFISSTRGKRARQQRETRAKSRSQDPQKMPEKIRSRSRRSQEGPSPTCPSTTIARSRSERRTGVHLVCPADA</sequence>
<reference evidence="3" key="3">
    <citation type="submission" date="2016-03" db="UniProtKB">
        <authorList>
            <consortium name="EnsemblProtists"/>
        </authorList>
    </citation>
    <scope>IDENTIFICATION</scope>
</reference>
<organism evidence="2">
    <name type="scientific">Guillardia theta (strain CCMP2712)</name>
    <name type="common">Cryptophyte</name>
    <dbReference type="NCBI Taxonomy" id="905079"/>
    <lineage>
        <taxon>Eukaryota</taxon>
        <taxon>Cryptophyceae</taxon>
        <taxon>Pyrenomonadales</taxon>
        <taxon>Geminigeraceae</taxon>
        <taxon>Guillardia</taxon>
    </lineage>
</organism>
<proteinExistence type="predicted"/>
<dbReference type="EnsemblProtists" id="EKX50497">
    <property type="protein sequence ID" value="EKX50497"/>
    <property type="gene ID" value="GUITHDRAFT_151172"/>
</dbReference>
<name>L1JPV9_GUITC</name>
<evidence type="ECO:0000256" key="1">
    <source>
        <dbReference type="SAM" id="MobiDB-lite"/>
    </source>
</evidence>
<evidence type="ECO:0000313" key="4">
    <source>
        <dbReference type="Proteomes" id="UP000011087"/>
    </source>
</evidence>
<dbReference type="HOGENOM" id="CLU_2727586_0_0_1"/>
<feature type="region of interest" description="Disordered" evidence="1">
    <location>
        <begin position="1"/>
        <end position="72"/>
    </location>
</feature>
<gene>
    <name evidence="2" type="ORF">GUITHDRAFT_151172</name>
</gene>
<dbReference type="RefSeq" id="XP_005837477.1">
    <property type="nucleotide sequence ID" value="XM_005837420.1"/>
</dbReference>
<dbReference type="AlphaFoldDB" id="L1JPV9"/>
<reference evidence="2 4" key="1">
    <citation type="journal article" date="2012" name="Nature">
        <title>Algal genomes reveal evolutionary mosaicism and the fate of nucleomorphs.</title>
        <authorList>
            <consortium name="DOE Joint Genome Institute"/>
            <person name="Curtis B.A."/>
            <person name="Tanifuji G."/>
            <person name="Burki F."/>
            <person name="Gruber A."/>
            <person name="Irimia M."/>
            <person name="Maruyama S."/>
            <person name="Arias M.C."/>
            <person name="Ball S.G."/>
            <person name="Gile G.H."/>
            <person name="Hirakawa Y."/>
            <person name="Hopkins J.F."/>
            <person name="Kuo A."/>
            <person name="Rensing S.A."/>
            <person name="Schmutz J."/>
            <person name="Symeonidi A."/>
            <person name="Elias M."/>
            <person name="Eveleigh R.J."/>
            <person name="Herman E.K."/>
            <person name="Klute M.J."/>
            <person name="Nakayama T."/>
            <person name="Obornik M."/>
            <person name="Reyes-Prieto A."/>
            <person name="Armbrust E.V."/>
            <person name="Aves S.J."/>
            <person name="Beiko R.G."/>
            <person name="Coutinho P."/>
            <person name="Dacks J.B."/>
            <person name="Durnford D.G."/>
            <person name="Fast N.M."/>
            <person name="Green B.R."/>
            <person name="Grisdale C.J."/>
            <person name="Hempel F."/>
            <person name="Henrissat B."/>
            <person name="Hoppner M.P."/>
            <person name="Ishida K."/>
            <person name="Kim E."/>
            <person name="Koreny L."/>
            <person name="Kroth P.G."/>
            <person name="Liu Y."/>
            <person name="Malik S.B."/>
            <person name="Maier U.G."/>
            <person name="McRose D."/>
            <person name="Mock T."/>
            <person name="Neilson J.A."/>
            <person name="Onodera N.T."/>
            <person name="Poole A.M."/>
            <person name="Pritham E.J."/>
            <person name="Richards T.A."/>
            <person name="Rocap G."/>
            <person name="Roy S.W."/>
            <person name="Sarai C."/>
            <person name="Schaack S."/>
            <person name="Shirato S."/>
            <person name="Slamovits C.H."/>
            <person name="Spencer D.F."/>
            <person name="Suzuki S."/>
            <person name="Worden A.Z."/>
            <person name="Zauner S."/>
            <person name="Barry K."/>
            <person name="Bell C."/>
            <person name="Bharti A.K."/>
            <person name="Crow J.A."/>
            <person name="Grimwood J."/>
            <person name="Kramer R."/>
            <person name="Lindquist E."/>
            <person name="Lucas S."/>
            <person name="Salamov A."/>
            <person name="McFadden G.I."/>
            <person name="Lane C.E."/>
            <person name="Keeling P.J."/>
            <person name="Gray M.W."/>
            <person name="Grigoriev I.V."/>
            <person name="Archibald J.M."/>
        </authorList>
    </citation>
    <scope>NUCLEOTIDE SEQUENCE</scope>
    <source>
        <strain evidence="2 4">CCMP2712</strain>
    </source>
</reference>
<feature type="compositionally biased region" description="Basic and acidic residues" evidence="1">
    <location>
        <begin position="13"/>
        <end position="34"/>
    </location>
</feature>
<accession>L1JPV9</accession>
<dbReference type="PaxDb" id="55529-EKX50497"/>
<dbReference type="KEGG" id="gtt:GUITHDRAFT_151172"/>
<feature type="compositionally biased region" description="Polar residues" evidence="1">
    <location>
        <begin position="42"/>
        <end position="55"/>
    </location>
</feature>
<dbReference type="EMBL" id="JH992978">
    <property type="protein sequence ID" value="EKX50497.1"/>
    <property type="molecule type" value="Genomic_DNA"/>
</dbReference>
<reference evidence="4" key="2">
    <citation type="submission" date="2012-11" db="EMBL/GenBank/DDBJ databases">
        <authorList>
            <person name="Kuo A."/>
            <person name="Curtis B.A."/>
            <person name="Tanifuji G."/>
            <person name="Burki F."/>
            <person name="Gruber A."/>
            <person name="Irimia M."/>
            <person name="Maruyama S."/>
            <person name="Arias M.C."/>
            <person name="Ball S.G."/>
            <person name="Gile G.H."/>
            <person name="Hirakawa Y."/>
            <person name="Hopkins J.F."/>
            <person name="Rensing S.A."/>
            <person name="Schmutz J."/>
            <person name="Symeonidi A."/>
            <person name="Elias M."/>
            <person name="Eveleigh R.J."/>
            <person name="Herman E.K."/>
            <person name="Klute M.J."/>
            <person name="Nakayama T."/>
            <person name="Obornik M."/>
            <person name="Reyes-Prieto A."/>
            <person name="Armbrust E.V."/>
            <person name="Aves S.J."/>
            <person name="Beiko R.G."/>
            <person name="Coutinho P."/>
            <person name="Dacks J.B."/>
            <person name="Durnford D.G."/>
            <person name="Fast N.M."/>
            <person name="Green B.R."/>
            <person name="Grisdale C."/>
            <person name="Hempe F."/>
            <person name="Henrissat B."/>
            <person name="Hoppner M.P."/>
            <person name="Ishida K.-I."/>
            <person name="Kim E."/>
            <person name="Koreny L."/>
            <person name="Kroth P.G."/>
            <person name="Liu Y."/>
            <person name="Malik S.-B."/>
            <person name="Maier U.G."/>
            <person name="McRose D."/>
            <person name="Mock T."/>
            <person name="Neilson J.A."/>
            <person name="Onodera N.T."/>
            <person name="Poole A.M."/>
            <person name="Pritham E.J."/>
            <person name="Richards T.A."/>
            <person name="Rocap G."/>
            <person name="Roy S.W."/>
            <person name="Sarai C."/>
            <person name="Schaack S."/>
            <person name="Shirato S."/>
            <person name="Slamovits C.H."/>
            <person name="Spencer D.F."/>
            <person name="Suzuki S."/>
            <person name="Worden A.Z."/>
            <person name="Zauner S."/>
            <person name="Barry K."/>
            <person name="Bell C."/>
            <person name="Bharti A.K."/>
            <person name="Crow J.A."/>
            <person name="Grimwood J."/>
            <person name="Kramer R."/>
            <person name="Lindquist E."/>
            <person name="Lucas S."/>
            <person name="Salamov A."/>
            <person name="McFadden G.I."/>
            <person name="Lane C.E."/>
            <person name="Keeling P.J."/>
            <person name="Gray M.W."/>
            <person name="Grigoriev I.V."/>
            <person name="Archibald J.M."/>
        </authorList>
    </citation>
    <scope>NUCLEOTIDE SEQUENCE</scope>
    <source>
        <strain evidence="4">CCMP2712</strain>
    </source>
</reference>
<dbReference type="GeneID" id="17307209"/>
<keyword evidence="4" id="KW-1185">Reference proteome</keyword>
<evidence type="ECO:0000313" key="3">
    <source>
        <dbReference type="EnsemblProtists" id="EKX50497"/>
    </source>
</evidence>
<protein>
    <submittedName>
        <fullName evidence="2 3">Uncharacterized protein</fullName>
    </submittedName>
</protein>